<feature type="region of interest" description="Disordered" evidence="1">
    <location>
        <begin position="98"/>
        <end position="213"/>
    </location>
</feature>
<evidence type="ECO:0000259" key="2">
    <source>
        <dbReference type="PROSITE" id="PS51505"/>
    </source>
</evidence>
<dbReference type="EMBL" id="SRLO01001198">
    <property type="protein sequence ID" value="TNN40331.1"/>
    <property type="molecule type" value="Genomic_DNA"/>
</dbReference>
<dbReference type="AlphaFoldDB" id="A0A4Z2FHE4"/>
<dbReference type="PANTHER" id="PTHR15117:SF9">
    <property type="entry name" value="ATAXIN-7-LIKE PROTEIN 1"/>
    <property type="match status" value="1"/>
</dbReference>
<evidence type="ECO:0000313" key="3">
    <source>
        <dbReference type="EMBL" id="TNN40331.1"/>
    </source>
</evidence>
<dbReference type="Pfam" id="PF08313">
    <property type="entry name" value="SCA7"/>
    <property type="match status" value="1"/>
</dbReference>
<comment type="caution">
    <text evidence="3">The sequence shown here is derived from an EMBL/GenBank/DDBJ whole genome shotgun (WGS) entry which is preliminary data.</text>
</comment>
<reference evidence="3 4" key="1">
    <citation type="submission" date="2019-03" db="EMBL/GenBank/DDBJ databases">
        <title>First draft genome of Liparis tanakae, snailfish: a comprehensive survey of snailfish specific genes.</title>
        <authorList>
            <person name="Kim W."/>
            <person name="Song I."/>
            <person name="Jeong J.-H."/>
            <person name="Kim D."/>
            <person name="Kim S."/>
            <person name="Ryu S."/>
            <person name="Song J.Y."/>
            <person name="Lee S.K."/>
        </authorList>
    </citation>
    <scope>NUCLEOTIDE SEQUENCE [LARGE SCALE GENOMIC DNA]</scope>
    <source>
        <tissue evidence="3">Muscle</tissue>
    </source>
</reference>
<sequence>MHNRNQKHHGPPAPSRSLLVPMKPKAPAAAAPAVAPGPRDLLAFRVPKDYPHSRFSKAPLAVYPPKGARIMPCVSLPVVSLEKMPCLSRADAASHVRLTVSSPSSLKPPALTPPASQRSSEKLVNGRGATASSPSSLDGRLSSTPSPSTLDRKPVPSPSPSHRSGALPPPPSEKKNQNGTKTPSRSQKRLSGRVFDPNKHCGVQDPETKRPCTRSLTCKTHSLTHRRAVSGRKKHFDVLLAEHKGRAKVAVGAKEKDGDGSPGGKEGSSPSFTPQETPSPSMPHCPNGRPLSTLKLRLANAHIPR</sequence>
<dbReference type="PROSITE" id="PS51505">
    <property type="entry name" value="SCA7"/>
    <property type="match status" value="1"/>
</dbReference>
<dbReference type="PANTHER" id="PTHR15117">
    <property type="entry name" value="ATAXIN 7 RELATED"/>
    <property type="match status" value="1"/>
</dbReference>
<dbReference type="OrthoDB" id="21678at2759"/>
<protein>
    <submittedName>
        <fullName evidence="3">Ataxin-7-like protein 1</fullName>
    </submittedName>
</protein>
<feature type="compositionally biased region" description="Low complexity" evidence="1">
    <location>
        <begin position="20"/>
        <end position="34"/>
    </location>
</feature>
<feature type="compositionally biased region" description="Low complexity" evidence="1">
    <location>
        <begin position="132"/>
        <end position="143"/>
    </location>
</feature>
<feature type="domain" description="SCA7" evidence="2">
    <location>
        <begin position="188"/>
        <end position="255"/>
    </location>
</feature>
<dbReference type="Gene3D" id="6.10.140.670">
    <property type="match status" value="1"/>
</dbReference>
<feature type="region of interest" description="Disordered" evidence="1">
    <location>
        <begin position="1"/>
        <end position="34"/>
    </location>
</feature>
<evidence type="ECO:0000256" key="1">
    <source>
        <dbReference type="SAM" id="MobiDB-lite"/>
    </source>
</evidence>
<organism evidence="3 4">
    <name type="scientific">Liparis tanakae</name>
    <name type="common">Tanaka's snailfish</name>
    <dbReference type="NCBI Taxonomy" id="230148"/>
    <lineage>
        <taxon>Eukaryota</taxon>
        <taxon>Metazoa</taxon>
        <taxon>Chordata</taxon>
        <taxon>Craniata</taxon>
        <taxon>Vertebrata</taxon>
        <taxon>Euteleostomi</taxon>
        <taxon>Actinopterygii</taxon>
        <taxon>Neopterygii</taxon>
        <taxon>Teleostei</taxon>
        <taxon>Neoteleostei</taxon>
        <taxon>Acanthomorphata</taxon>
        <taxon>Eupercaria</taxon>
        <taxon>Perciformes</taxon>
        <taxon>Cottioidei</taxon>
        <taxon>Cottales</taxon>
        <taxon>Liparidae</taxon>
        <taxon>Liparis</taxon>
    </lineage>
</organism>
<name>A0A4Z2FHE4_9TELE</name>
<dbReference type="Proteomes" id="UP000314294">
    <property type="component" value="Unassembled WGS sequence"/>
</dbReference>
<feature type="region of interest" description="Disordered" evidence="1">
    <location>
        <begin position="250"/>
        <end position="292"/>
    </location>
</feature>
<keyword evidence="4" id="KW-1185">Reference proteome</keyword>
<gene>
    <name evidence="3" type="primary">ATXN7L1_0</name>
    <name evidence="3" type="ORF">EYF80_049493</name>
</gene>
<dbReference type="InterPro" id="IPR052237">
    <property type="entry name" value="Ataxin-7-like_regulator"/>
</dbReference>
<dbReference type="InterPro" id="IPR013243">
    <property type="entry name" value="SCA7_dom"/>
</dbReference>
<accession>A0A4Z2FHE4</accession>
<evidence type="ECO:0000313" key="4">
    <source>
        <dbReference type="Proteomes" id="UP000314294"/>
    </source>
</evidence>
<feature type="compositionally biased region" description="Basic residues" evidence="1">
    <location>
        <begin position="1"/>
        <end position="10"/>
    </location>
</feature>
<proteinExistence type="predicted"/>